<feature type="region of interest" description="Disordered" evidence="1">
    <location>
        <begin position="1"/>
        <end position="78"/>
    </location>
</feature>
<dbReference type="EMBL" id="FNGS01000006">
    <property type="protein sequence ID" value="SDM40392.1"/>
    <property type="molecule type" value="Genomic_DNA"/>
</dbReference>
<feature type="compositionally biased region" description="Acidic residues" evidence="1">
    <location>
        <begin position="1"/>
        <end position="34"/>
    </location>
</feature>
<dbReference type="Proteomes" id="UP000198901">
    <property type="component" value="Unassembled WGS sequence"/>
</dbReference>
<dbReference type="RefSeq" id="WP_093204725.1">
    <property type="nucleotide sequence ID" value="NZ_FNGS01000006.1"/>
</dbReference>
<organism evidence="2 3">
    <name type="scientific">Siphonobacter aquaeclarae</name>
    <dbReference type="NCBI Taxonomy" id="563176"/>
    <lineage>
        <taxon>Bacteria</taxon>
        <taxon>Pseudomonadati</taxon>
        <taxon>Bacteroidota</taxon>
        <taxon>Cytophagia</taxon>
        <taxon>Cytophagales</taxon>
        <taxon>Cytophagaceae</taxon>
        <taxon>Siphonobacter</taxon>
    </lineage>
</organism>
<accession>A0A1G9SYD0</accession>
<proteinExistence type="predicted"/>
<keyword evidence="3" id="KW-1185">Reference proteome</keyword>
<dbReference type="OrthoDB" id="10010150at2"/>
<protein>
    <submittedName>
        <fullName evidence="2">Uncharacterized protein</fullName>
    </submittedName>
</protein>
<name>A0A1G9SYD0_9BACT</name>
<dbReference type="STRING" id="563176.SAMN04488090_3343"/>
<gene>
    <name evidence="2" type="ORF">SAMN04488090_3343</name>
</gene>
<evidence type="ECO:0000256" key="1">
    <source>
        <dbReference type="SAM" id="MobiDB-lite"/>
    </source>
</evidence>
<dbReference type="AlphaFoldDB" id="A0A1G9SYD0"/>
<evidence type="ECO:0000313" key="2">
    <source>
        <dbReference type="EMBL" id="SDM40392.1"/>
    </source>
</evidence>
<evidence type="ECO:0000313" key="3">
    <source>
        <dbReference type="Proteomes" id="UP000198901"/>
    </source>
</evidence>
<sequence length="78" mass="8823">MAITDEDWEDLTPEEETDELLPEEVLPEDEETEEDLSRIVPGTDELDEIEQLTTQEQGISKPHPSTGTYGENPLTNTH</sequence>
<feature type="compositionally biased region" description="Polar residues" evidence="1">
    <location>
        <begin position="51"/>
        <end position="78"/>
    </location>
</feature>
<reference evidence="2 3" key="1">
    <citation type="submission" date="2016-10" db="EMBL/GenBank/DDBJ databases">
        <authorList>
            <person name="de Groot N.N."/>
        </authorList>
    </citation>
    <scope>NUCLEOTIDE SEQUENCE [LARGE SCALE GENOMIC DNA]</scope>
    <source>
        <strain evidence="2 3">DSM 21668</strain>
    </source>
</reference>